<accession>A0A2B4RLU5</accession>
<keyword evidence="2" id="KW-0695">RNA-directed DNA polymerase</keyword>
<dbReference type="EMBL" id="LSMT01000471">
    <property type="protein sequence ID" value="PFX17470.1"/>
    <property type="molecule type" value="Genomic_DNA"/>
</dbReference>
<reference evidence="3" key="1">
    <citation type="journal article" date="2017" name="bioRxiv">
        <title>Comparative analysis of the genomes of Stylophora pistillata and Acropora digitifera provides evidence for extensive differences between species of corals.</title>
        <authorList>
            <person name="Voolstra C.R."/>
            <person name="Li Y."/>
            <person name="Liew Y.J."/>
            <person name="Baumgarten S."/>
            <person name="Zoccola D."/>
            <person name="Flot J.-F."/>
            <person name="Tambutte S."/>
            <person name="Allemand D."/>
            <person name="Aranda M."/>
        </authorList>
    </citation>
    <scope>NUCLEOTIDE SEQUENCE [LARGE SCALE GENOMIC DNA]</scope>
</reference>
<evidence type="ECO:0000259" key="1">
    <source>
        <dbReference type="PROSITE" id="PS50878"/>
    </source>
</evidence>
<name>A0A2B4RLU5_STYPI</name>
<dbReference type="STRING" id="50429.A0A2B4RLU5"/>
<dbReference type="PROSITE" id="PS50878">
    <property type="entry name" value="RT_POL"/>
    <property type="match status" value="1"/>
</dbReference>
<comment type="caution">
    <text evidence="2">The sequence shown here is derived from an EMBL/GenBank/DDBJ whole genome shotgun (WGS) entry which is preliminary data.</text>
</comment>
<dbReference type="Pfam" id="PF00078">
    <property type="entry name" value="RVT_1"/>
    <property type="match status" value="1"/>
</dbReference>
<organism evidence="2 3">
    <name type="scientific">Stylophora pistillata</name>
    <name type="common">Smooth cauliflower coral</name>
    <dbReference type="NCBI Taxonomy" id="50429"/>
    <lineage>
        <taxon>Eukaryota</taxon>
        <taxon>Metazoa</taxon>
        <taxon>Cnidaria</taxon>
        <taxon>Anthozoa</taxon>
        <taxon>Hexacorallia</taxon>
        <taxon>Scleractinia</taxon>
        <taxon>Astrocoeniina</taxon>
        <taxon>Pocilloporidae</taxon>
        <taxon>Stylophora</taxon>
    </lineage>
</organism>
<evidence type="ECO:0000313" key="2">
    <source>
        <dbReference type="EMBL" id="PFX17470.1"/>
    </source>
</evidence>
<dbReference type="AlphaFoldDB" id="A0A2B4RLU5"/>
<dbReference type="PANTHER" id="PTHR33332">
    <property type="entry name" value="REVERSE TRANSCRIPTASE DOMAIN-CONTAINING PROTEIN"/>
    <property type="match status" value="1"/>
</dbReference>
<keyword evidence="2" id="KW-0808">Transferase</keyword>
<proteinExistence type="predicted"/>
<sequence>MVSYDINPYIKNWIISFLCDRRQRVVVDGVVTTFLNVNRGVPRGTVLGPLLFSIMVNDIKPVSPQTPLIKYADDITASVHVTTGPNLKDLSHYEVENIKRWADKNLMTLNMKKTFEMVVKGKTTMPLPEPVDGITRKSELKLLAVTVNEDPCNWDVQFENMLSKATSRLYILRVCKYYGFSLQELTLLFDSLIRHRVK</sequence>
<dbReference type="GO" id="GO:0003964">
    <property type="term" value="F:RNA-directed DNA polymerase activity"/>
    <property type="evidence" value="ECO:0007669"/>
    <property type="project" value="UniProtKB-KW"/>
</dbReference>
<dbReference type="OrthoDB" id="5983390at2759"/>
<dbReference type="Proteomes" id="UP000225706">
    <property type="component" value="Unassembled WGS sequence"/>
</dbReference>
<keyword evidence="2" id="KW-0548">Nucleotidyltransferase</keyword>
<dbReference type="InterPro" id="IPR000477">
    <property type="entry name" value="RT_dom"/>
</dbReference>
<protein>
    <submittedName>
        <fullName evidence="2">Putative RNA-directed DNA polymerase from transposon BS</fullName>
    </submittedName>
</protein>
<keyword evidence="3" id="KW-1185">Reference proteome</keyword>
<evidence type="ECO:0000313" key="3">
    <source>
        <dbReference type="Proteomes" id="UP000225706"/>
    </source>
</evidence>
<gene>
    <name evidence="2" type="primary">RTase</name>
    <name evidence="2" type="ORF">AWC38_SpisGene18200</name>
</gene>
<feature type="domain" description="Reverse transcriptase" evidence="1">
    <location>
        <begin position="1"/>
        <end position="147"/>
    </location>
</feature>